<dbReference type="EMBL" id="HBIO01006451">
    <property type="protein sequence ID" value="CAE0459879.1"/>
    <property type="molecule type" value="Transcribed_RNA"/>
</dbReference>
<comment type="similarity">
    <text evidence="2 10">Belongs to the glycosyltransferase 31 family.</text>
</comment>
<dbReference type="SUPFAM" id="SSF53448">
    <property type="entry name" value="Nucleotide-diphospho-sugar transferases"/>
    <property type="match status" value="1"/>
</dbReference>
<feature type="transmembrane region" description="Helical" evidence="10">
    <location>
        <begin position="65"/>
        <end position="81"/>
    </location>
</feature>
<organism evidence="11">
    <name type="scientific">Chaetoceros debilis</name>
    <dbReference type="NCBI Taxonomy" id="122233"/>
    <lineage>
        <taxon>Eukaryota</taxon>
        <taxon>Sar</taxon>
        <taxon>Stramenopiles</taxon>
        <taxon>Ochrophyta</taxon>
        <taxon>Bacillariophyta</taxon>
        <taxon>Coscinodiscophyceae</taxon>
        <taxon>Chaetocerotophycidae</taxon>
        <taxon>Chaetocerotales</taxon>
        <taxon>Chaetocerotaceae</taxon>
        <taxon>Chaetoceros</taxon>
    </lineage>
</organism>
<protein>
    <recommendedName>
        <fullName evidence="10">Hexosyltransferase</fullName>
        <ecNumber evidence="10">2.4.1.-</ecNumber>
    </recommendedName>
</protein>
<evidence type="ECO:0000256" key="6">
    <source>
        <dbReference type="ARBA" id="ARBA00022968"/>
    </source>
</evidence>
<keyword evidence="5 10" id="KW-0812">Transmembrane</keyword>
<dbReference type="GO" id="GO:0016758">
    <property type="term" value="F:hexosyltransferase activity"/>
    <property type="evidence" value="ECO:0007669"/>
    <property type="project" value="InterPro"/>
</dbReference>
<keyword evidence="7 10" id="KW-1133">Transmembrane helix</keyword>
<feature type="transmembrane region" description="Helical" evidence="10">
    <location>
        <begin position="33"/>
        <end position="53"/>
    </location>
</feature>
<dbReference type="EC" id="2.4.1.-" evidence="10"/>
<dbReference type="GO" id="GO:0000139">
    <property type="term" value="C:Golgi membrane"/>
    <property type="evidence" value="ECO:0007669"/>
    <property type="project" value="UniProtKB-SubCell"/>
</dbReference>
<proteinExistence type="inferred from homology"/>
<gene>
    <name evidence="11" type="ORF">CDEB00056_LOCUS4720</name>
</gene>
<evidence type="ECO:0000256" key="3">
    <source>
        <dbReference type="ARBA" id="ARBA00022676"/>
    </source>
</evidence>
<dbReference type="PANTHER" id="PTHR11214">
    <property type="entry name" value="BETA-1,3-N-ACETYLGLUCOSAMINYLTRANSFERASE"/>
    <property type="match status" value="1"/>
</dbReference>
<accession>A0A7S3V6I8</accession>
<keyword evidence="4" id="KW-0808">Transferase</keyword>
<reference evidence="11" key="1">
    <citation type="submission" date="2021-01" db="EMBL/GenBank/DDBJ databases">
        <authorList>
            <person name="Corre E."/>
            <person name="Pelletier E."/>
            <person name="Niang G."/>
            <person name="Scheremetjew M."/>
            <person name="Finn R."/>
            <person name="Kale V."/>
            <person name="Holt S."/>
            <person name="Cochrane G."/>
            <person name="Meng A."/>
            <person name="Brown T."/>
            <person name="Cohen L."/>
        </authorList>
    </citation>
    <scope>NUCLEOTIDE SEQUENCE</scope>
    <source>
        <strain evidence="11">MM31A-1</strain>
    </source>
</reference>
<evidence type="ECO:0000256" key="1">
    <source>
        <dbReference type="ARBA" id="ARBA00004323"/>
    </source>
</evidence>
<dbReference type="InterPro" id="IPR002659">
    <property type="entry name" value="Glyco_trans_31"/>
</dbReference>
<evidence type="ECO:0000256" key="10">
    <source>
        <dbReference type="RuleBase" id="RU363063"/>
    </source>
</evidence>
<evidence type="ECO:0000313" key="11">
    <source>
        <dbReference type="EMBL" id="CAE0459879.1"/>
    </source>
</evidence>
<keyword evidence="6" id="KW-0735">Signal-anchor</keyword>
<keyword evidence="9 10" id="KW-0472">Membrane</keyword>
<name>A0A7S3V6I8_9STRA</name>
<dbReference type="InterPro" id="IPR029044">
    <property type="entry name" value="Nucleotide-diphossugar_trans"/>
</dbReference>
<evidence type="ECO:0000256" key="7">
    <source>
        <dbReference type="ARBA" id="ARBA00022989"/>
    </source>
</evidence>
<evidence type="ECO:0000256" key="4">
    <source>
        <dbReference type="ARBA" id="ARBA00022679"/>
    </source>
</evidence>
<dbReference type="AlphaFoldDB" id="A0A7S3V6I8"/>
<comment type="caution">
    <text evidence="10">Lacks conserved residue(s) required for the propagation of feature annotation.</text>
</comment>
<sequence>MLRSQSLVKRSTSNDHSQMCSAHSQSKSVMMKVLAIFFALACSLVFFLGGFKLNRSLYNIGNQSFIAQPTALLGIFSYSAGGKKRQYIRDTFIKDADERFCPLDEYVNQQTRGNKQQCRFPYTFIIGGGSKDRPTYHNDDAPLTLNYAMFRNEETSDCNYQSKGYGDHRNDCTFLNIKENMEWGKSPTYMKFASKIATEYGIDYIAKLDDDTYLSTELFATFVDDELPPAPFNRRMYIGPPRPSRIMHHIYAAGEFYMLSSDLANHVGNELDAEYMKDLSIHIEDLDMGTYVHTNPRPIKYLNTNIFTFYHHACKTEKCFRDWHQQPIYSGLPKYKPLFQWDFYCRFINGKTSK</sequence>
<comment type="subcellular location">
    <subcellularLocation>
        <location evidence="1 10">Golgi apparatus membrane</location>
        <topology evidence="1 10">Single-pass type II membrane protein</topology>
    </subcellularLocation>
</comment>
<evidence type="ECO:0000256" key="5">
    <source>
        <dbReference type="ARBA" id="ARBA00022692"/>
    </source>
</evidence>
<evidence type="ECO:0000256" key="2">
    <source>
        <dbReference type="ARBA" id="ARBA00008661"/>
    </source>
</evidence>
<keyword evidence="8 10" id="KW-0333">Golgi apparatus</keyword>
<keyword evidence="3 10" id="KW-0328">Glycosyltransferase</keyword>
<evidence type="ECO:0000256" key="9">
    <source>
        <dbReference type="ARBA" id="ARBA00023136"/>
    </source>
</evidence>
<evidence type="ECO:0000256" key="8">
    <source>
        <dbReference type="ARBA" id="ARBA00023034"/>
    </source>
</evidence>